<dbReference type="AlphaFoldDB" id="A0A316W0M7"/>
<accession>A0A316W0M7</accession>
<evidence type="ECO:0000313" key="3">
    <source>
        <dbReference type="EMBL" id="PWN43249.1"/>
    </source>
</evidence>
<keyword evidence="2" id="KW-0732">Signal</keyword>
<dbReference type="RefSeq" id="XP_025370409.1">
    <property type="nucleotide sequence ID" value="XM_025513669.1"/>
</dbReference>
<dbReference type="OrthoDB" id="2564904at2759"/>
<dbReference type="STRING" id="1522189.A0A316W0M7"/>
<dbReference type="Proteomes" id="UP000245783">
    <property type="component" value="Unassembled WGS sequence"/>
</dbReference>
<dbReference type="EMBL" id="KZ819371">
    <property type="protein sequence ID" value="PWN43249.1"/>
    <property type="molecule type" value="Genomic_DNA"/>
</dbReference>
<feature type="signal peptide" evidence="2">
    <location>
        <begin position="1"/>
        <end position="23"/>
    </location>
</feature>
<proteinExistence type="predicted"/>
<dbReference type="InParanoid" id="A0A316W0M7"/>
<feature type="compositionally biased region" description="Gly residues" evidence="1">
    <location>
        <begin position="235"/>
        <end position="247"/>
    </location>
</feature>
<name>A0A316W0M7_9BASI</name>
<reference evidence="3 4" key="1">
    <citation type="journal article" date="2018" name="Mol. Biol. Evol.">
        <title>Broad Genomic Sampling Reveals a Smut Pathogenic Ancestry of the Fungal Clade Ustilaginomycotina.</title>
        <authorList>
            <person name="Kijpornyongpan T."/>
            <person name="Mondo S.J."/>
            <person name="Barry K."/>
            <person name="Sandor L."/>
            <person name="Lee J."/>
            <person name="Lipzen A."/>
            <person name="Pangilinan J."/>
            <person name="LaButti K."/>
            <person name="Hainaut M."/>
            <person name="Henrissat B."/>
            <person name="Grigoriev I.V."/>
            <person name="Spatafora J.W."/>
            <person name="Aime M.C."/>
        </authorList>
    </citation>
    <scope>NUCLEOTIDE SEQUENCE [LARGE SCALE GENOMIC DNA]</scope>
    <source>
        <strain evidence="3 4">MCA 4658</strain>
    </source>
</reference>
<feature type="region of interest" description="Disordered" evidence="1">
    <location>
        <begin position="206"/>
        <end position="305"/>
    </location>
</feature>
<organism evidence="3 4">
    <name type="scientific">Ceraceosorus guamensis</name>
    <dbReference type="NCBI Taxonomy" id="1522189"/>
    <lineage>
        <taxon>Eukaryota</taxon>
        <taxon>Fungi</taxon>
        <taxon>Dikarya</taxon>
        <taxon>Basidiomycota</taxon>
        <taxon>Ustilaginomycotina</taxon>
        <taxon>Exobasidiomycetes</taxon>
        <taxon>Ceraceosorales</taxon>
        <taxon>Ceraceosoraceae</taxon>
        <taxon>Ceraceosorus</taxon>
    </lineage>
</organism>
<evidence type="ECO:0000313" key="4">
    <source>
        <dbReference type="Proteomes" id="UP000245783"/>
    </source>
</evidence>
<protein>
    <submittedName>
        <fullName evidence="3">Uncharacterized protein</fullName>
    </submittedName>
</protein>
<evidence type="ECO:0000256" key="2">
    <source>
        <dbReference type="SAM" id="SignalP"/>
    </source>
</evidence>
<dbReference type="GeneID" id="37035539"/>
<sequence>MLSLPRGSAVVPAVALLAAVASAQDPNSMSRVININSVTDFCVYAPPNGGAVADFESSVVSYCTKSGYGTRLIPQGTITGAHFVKTPHYVQVTGNGDFTKIGITPGDAGGELDPHGAEGTGNPVGGVVYTNNVQTPEWMHFMSATDFCFRACFPGNRATSLCRHTYDVLGCGFNMPGNYASGVFEECDGNDAQDIMYGYPGLSSFQQDDTSRGVAVPSPHPAPASSNCRFTNGAALGGAGTPGGSGAGPTTTSNSTSTSSSSSTVSSTSTSSSSSSTTTTSTVTSSVVTSTVSSPTPTTQTQTTRVAVAETTITPSGSAADSAFSSNTGASGLAAAALAACIGAAVILL</sequence>
<keyword evidence="4" id="KW-1185">Reference proteome</keyword>
<gene>
    <name evidence="3" type="ORF">IE81DRAFT_322543</name>
</gene>
<evidence type="ECO:0000256" key="1">
    <source>
        <dbReference type="SAM" id="MobiDB-lite"/>
    </source>
</evidence>
<feature type="chain" id="PRO_5016314457" evidence="2">
    <location>
        <begin position="24"/>
        <end position="349"/>
    </location>
</feature>
<feature type="compositionally biased region" description="Low complexity" evidence="1">
    <location>
        <begin position="248"/>
        <end position="304"/>
    </location>
</feature>